<dbReference type="OrthoDB" id="4892440at2759"/>
<keyword evidence="1" id="KW-0732">Signal</keyword>
<dbReference type="GeneID" id="25791402"/>
<protein>
    <recommendedName>
        <fullName evidence="4">AA1-like domain-containing protein</fullName>
    </recommendedName>
</protein>
<feature type="chain" id="PRO_5003523437" description="AA1-like domain-containing protein" evidence="1">
    <location>
        <begin position="18"/>
        <end position="117"/>
    </location>
</feature>
<dbReference type="EMBL" id="ABDF02000003">
    <property type="protein sequence ID" value="EHK25538.1"/>
    <property type="molecule type" value="Genomic_DNA"/>
</dbReference>
<dbReference type="VEuPathDB" id="FungiDB:TRIVIDRAFT_219305"/>
<dbReference type="OMA" id="RCAFLEP"/>
<dbReference type="eggNOG" id="ENOG502T6V6">
    <property type="taxonomic scope" value="Eukaryota"/>
</dbReference>
<comment type="caution">
    <text evidence="2">The sequence shown here is derived from an EMBL/GenBank/DDBJ whole genome shotgun (WGS) entry which is preliminary data.</text>
</comment>
<dbReference type="RefSeq" id="XP_013959743.1">
    <property type="nucleotide sequence ID" value="XM_014104268.1"/>
</dbReference>
<evidence type="ECO:0000313" key="3">
    <source>
        <dbReference type="Proteomes" id="UP000007115"/>
    </source>
</evidence>
<dbReference type="Proteomes" id="UP000007115">
    <property type="component" value="Unassembled WGS sequence"/>
</dbReference>
<organism evidence="2 3">
    <name type="scientific">Hypocrea virens (strain Gv29-8 / FGSC 10586)</name>
    <name type="common">Gliocladium virens</name>
    <name type="synonym">Trichoderma virens</name>
    <dbReference type="NCBI Taxonomy" id="413071"/>
    <lineage>
        <taxon>Eukaryota</taxon>
        <taxon>Fungi</taxon>
        <taxon>Dikarya</taxon>
        <taxon>Ascomycota</taxon>
        <taxon>Pezizomycotina</taxon>
        <taxon>Sordariomycetes</taxon>
        <taxon>Hypocreomycetidae</taxon>
        <taxon>Hypocreales</taxon>
        <taxon>Hypocreaceae</taxon>
        <taxon>Trichoderma</taxon>
    </lineage>
</organism>
<proteinExistence type="predicted"/>
<gene>
    <name evidence="2" type="ORF">TRIVIDRAFT_219305</name>
</gene>
<reference evidence="2 3" key="1">
    <citation type="journal article" date="2011" name="Genome Biol.">
        <title>Comparative genome sequence analysis underscores mycoparasitism as the ancestral life style of Trichoderma.</title>
        <authorList>
            <person name="Kubicek C.P."/>
            <person name="Herrera-Estrella A."/>
            <person name="Seidl-Seiboth V."/>
            <person name="Martinez D.A."/>
            <person name="Druzhinina I.S."/>
            <person name="Thon M."/>
            <person name="Zeilinger S."/>
            <person name="Casas-Flores S."/>
            <person name="Horwitz B.A."/>
            <person name="Mukherjee P.K."/>
            <person name="Mukherjee M."/>
            <person name="Kredics L."/>
            <person name="Alcaraz L.D."/>
            <person name="Aerts A."/>
            <person name="Antal Z."/>
            <person name="Atanasova L."/>
            <person name="Cervantes-Badillo M.G."/>
            <person name="Challacombe J."/>
            <person name="Chertkov O."/>
            <person name="McCluskey K."/>
            <person name="Coulpier F."/>
            <person name="Deshpande N."/>
            <person name="von Doehren H."/>
            <person name="Ebbole D.J."/>
            <person name="Esquivel-Naranjo E.U."/>
            <person name="Fekete E."/>
            <person name="Flipphi M."/>
            <person name="Glaser F."/>
            <person name="Gomez-Rodriguez E.Y."/>
            <person name="Gruber S."/>
            <person name="Han C."/>
            <person name="Henrissat B."/>
            <person name="Hermosa R."/>
            <person name="Hernandez-Onate M."/>
            <person name="Karaffa L."/>
            <person name="Kosti I."/>
            <person name="Le Crom S."/>
            <person name="Lindquist E."/>
            <person name="Lucas S."/>
            <person name="Luebeck M."/>
            <person name="Luebeck P.S."/>
            <person name="Margeot A."/>
            <person name="Metz B."/>
            <person name="Misra M."/>
            <person name="Nevalainen H."/>
            <person name="Omann M."/>
            <person name="Packer N."/>
            <person name="Perrone G."/>
            <person name="Uresti-Rivera E.E."/>
            <person name="Salamov A."/>
            <person name="Schmoll M."/>
            <person name="Seiboth B."/>
            <person name="Shapiro H."/>
            <person name="Sukno S."/>
            <person name="Tamayo-Ramos J.A."/>
            <person name="Tisch D."/>
            <person name="Wiest A."/>
            <person name="Wilkinson H.H."/>
            <person name="Zhang M."/>
            <person name="Coutinho P.M."/>
            <person name="Kenerley C.M."/>
            <person name="Monte E."/>
            <person name="Baker S.E."/>
            <person name="Grigoriev I.V."/>
        </authorList>
    </citation>
    <scope>NUCLEOTIDE SEQUENCE [LARGE SCALE GENOMIC DNA]</scope>
    <source>
        <strain evidence="3">Gv29-8 / FGSC 10586</strain>
    </source>
</reference>
<evidence type="ECO:0000313" key="2">
    <source>
        <dbReference type="EMBL" id="EHK25538.1"/>
    </source>
</evidence>
<evidence type="ECO:0000256" key="1">
    <source>
        <dbReference type="SAM" id="SignalP"/>
    </source>
</evidence>
<dbReference type="InParanoid" id="G9MJ75"/>
<feature type="signal peptide" evidence="1">
    <location>
        <begin position="1"/>
        <end position="17"/>
    </location>
</feature>
<dbReference type="AlphaFoldDB" id="G9MJ75"/>
<evidence type="ECO:0008006" key="4">
    <source>
        <dbReference type="Google" id="ProtNLM"/>
    </source>
</evidence>
<sequence>MHFSAIIAAALTGLAVASPAHHFHDNQTAQIAYTYSNGTYTKPINVKVNSGTQKLPSTGIVTDVFVAPPFDGRHYVLTSCSFQAPTNKSLGAVSVRKPTTVPVHPPAAVGYVTCKSN</sequence>
<accession>G9MJ75</accession>
<dbReference type="HOGENOM" id="CLU_2096722_0_0_1"/>
<name>G9MJ75_HYPVG</name>
<keyword evidence="3" id="KW-1185">Reference proteome</keyword>